<organism evidence="3 4">
    <name type="scientific">Vibrio europaeus</name>
    <dbReference type="NCBI Taxonomy" id="300876"/>
    <lineage>
        <taxon>Bacteria</taxon>
        <taxon>Pseudomonadati</taxon>
        <taxon>Pseudomonadota</taxon>
        <taxon>Gammaproteobacteria</taxon>
        <taxon>Vibrionales</taxon>
        <taxon>Vibrionaceae</taxon>
        <taxon>Vibrio</taxon>
        <taxon>Vibrio oreintalis group</taxon>
    </lineage>
</organism>
<reference evidence="2" key="2">
    <citation type="submission" date="2022-11" db="EMBL/GenBank/DDBJ databases">
        <title>Role of the vibriolysin VemA secreted by the emergent pathogen Vibrio europaeus in the colonization of Manila clam mucus.</title>
        <authorList>
            <person name="Martinez C."/>
            <person name="Rodriguez S."/>
            <person name="Vences A."/>
            <person name="Barja J.L."/>
            <person name="Toranzo A.E."/>
            <person name="Dubert J."/>
        </authorList>
    </citation>
    <scope>NUCLEOTIDE SEQUENCE</scope>
    <source>
        <strain evidence="2">3454</strain>
    </source>
</reference>
<evidence type="ECO:0000313" key="5">
    <source>
        <dbReference type="Proteomes" id="UP001150001"/>
    </source>
</evidence>
<dbReference type="PROSITE" id="PS51257">
    <property type="entry name" value="PROKAR_LIPOPROTEIN"/>
    <property type="match status" value="1"/>
</dbReference>
<comment type="caution">
    <text evidence="3">The sequence shown here is derived from an EMBL/GenBank/DDBJ whole genome shotgun (WGS) entry which is preliminary data.</text>
</comment>
<feature type="signal peptide" evidence="1">
    <location>
        <begin position="1"/>
        <end position="18"/>
    </location>
</feature>
<evidence type="ECO:0008006" key="6">
    <source>
        <dbReference type="Google" id="ProtNLM"/>
    </source>
</evidence>
<dbReference type="EMBL" id="LUAX01000007">
    <property type="protein sequence ID" value="OAM97471.1"/>
    <property type="molecule type" value="Genomic_DNA"/>
</dbReference>
<name>A0A178J6D1_9VIBR</name>
<dbReference type="AlphaFoldDB" id="A0A178J6D1"/>
<protein>
    <recommendedName>
        <fullName evidence="6">Lipoprotein</fullName>
    </recommendedName>
</protein>
<dbReference type="GeneID" id="78077649"/>
<evidence type="ECO:0000313" key="2">
    <source>
        <dbReference type="EMBL" id="MDC5739863.1"/>
    </source>
</evidence>
<sequence length="168" mass="18657">MKILTSVSLLSIAFLAGCQSTSTPEEQAIKSNLCKVGDGSGAAYTHEKFEQAVMDCGGYEIFTDDMVVRQELVFSFNNGKKKRKMVLNDDGTGAYTKLDKGSTENITWEFQDNGNLHLEFEDGYQWDWKLIAEQGGFWAVKSYGYGADAADRDILSMVVTNKTAMMTQ</sequence>
<feature type="chain" id="PRO_5044550443" description="Lipoprotein" evidence="1">
    <location>
        <begin position="19"/>
        <end position="168"/>
    </location>
</feature>
<accession>A0A178J6D1</accession>
<dbReference type="OrthoDB" id="5869466at2"/>
<reference evidence="3 4" key="1">
    <citation type="submission" date="2016-03" db="EMBL/GenBank/DDBJ databases">
        <title>Draft genome sequence of the Vibrio tubiashii subs. europaeus.</title>
        <authorList>
            <person name="Spinard E."/>
            <person name="Dubert J."/>
            <person name="Nelson D.R."/>
            <person name="Barja J.L."/>
        </authorList>
    </citation>
    <scope>NUCLEOTIDE SEQUENCE [LARGE SCALE GENOMIC DNA]</scope>
    <source>
        <strain evidence="4">PP-638</strain>
        <strain evidence="3">PP2-638</strain>
    </source>
</reference>
<keyword evidence="1" id="KW-0732">Signal</keyword>
<evidence type="ECO:0000313" key="4">
    <source>
        <dbReference type="Proteomes" id="UP000094761"/>
    </source>
</evidence>
<keyword evidence="5" id="KW-1185">Reference proteome</keyword>
<dbReference type="RefSeq" id="WP_069668666.1">
    <property type="nucleotide sequence ID" value="NZ_JAPFIM010000015.1"/>
</dbReference>
<proteinExistence type="predicted"/>
<evidence type="ECO:0000313" key="3">
    <source>
        <dbReference type="EMBL" id="OAM97471.1"/>
    </source>
</evidence>
<evidence type="ECO:0000256" key="1">
    <source>
        <dbReference type="SAM" id="SignalP"/>
    </source>
</evidence>
<dbReference type="Proteomes" id="UP000094761">
    <property type="component" value="Unassembled WGS sequence"/>
</dbReference>
<dbReference type="Proteomes" id="UP001150001">
    <property type="component" value="Unassembled WGS sequence"/>
</dbReference>
<gene>
    <name evidence="3" type="ORF">AZ468_18160</name>
    <name evidence="2" type="ORF">OPW20_07275</name>
</gene>
<dbReference type="EMBL" id="JAPFIT010000012">
    <property type="protein sequence ID" value="MDC5739863.1"/>
    <property type="molecule type" value="Genomic_DNA"/>
</dbReference>